<dbReference type="InterPro" id="IPR044081">
    <property type="entry name" value="DUF5776"/>
</dbReference>
<dbReference type="SMART" id="SM00646">
    <property type="entry name" value="Ami_3"/>
    <property type="match status" value="1"/>
</dbReference>
<evidence type="ECO:0000256" key="1">
    <source>
        <dbReference type="ARBA" id="ARBA00022801"/>
    </source>
</evidence>
<evidence type="ECO:0000313" key="3">
    <source>
        <dbReference type="EMBL" id="SDL91432.1"/>
    </source>
</evidence>
<dbReference type="Gene3D" id="3.40.630.40">
    <property type="entry name" value="Zn-dependent exopeptidases"/>
    <property type="match status" value="1"/>
</dbReference>
<dbReference type="PANTHER" id="PTHR30404">
    <property type="entry name" value="N-ACETYLMURAMOYL-L-ALANINE AMIDASE"/>
    <property type="match status" value="1"/>
</dbReference>
<gene>
    <name evidence="3" type="ORF">SAMN05216244_1203</name>
</gene>
<evidence type="ECO:0000313" key="4">
    <source>
        <dbReference type="Proteomes" id="UP000182347"/>
    </source>
</evidence>
<dbReference type="AlphaFoldDB" id="A0A1G9NXS5"/>
<feature type="domain" description="MurNAc-LAA" evidence="2">
    <location>
        <begin position="71"/>
        <end position="191"/>
    </location>
</feature>
<keyword evidence="1" id="KW-0378">Hydrolase</keyword>
<dbReference type="RefSeq" id="WP_074597899.1">
    <property type="nucleotide sequence ID" value="NZ_FNHF01000001.1"/>
</dbReference>
<protein>
    <submittedName>
        <fullName evidence="3">N-acetylmuramoyl-L-alanine amidase</fullName>
    </submittedName>
</protein>
<dbReference type="GO" id="GO:0030288">
    <property type="term" value="C:outer membrane-bounded periplasmic space"/>
    <property type="evidence" value="ECO:0007669"/>
    <property type="project" value="TreeGrafter"/>
</dbReference>
<reference evidence="4" key="1">
    <citation type="submission" date="2016-10" db="EMBL/GenBank/DDBJ databases">
        <authorList>
            <person name="Varghese N."/>
            <person name="Submissions S."/>
        </authorList>
    </citation>
    <scope>NUCLEOTIDE SEQUENCE [LARGE SCALE GENOMIC DNA]</scope>
    <source>
        <strain evidence="4">CGMCC 1.6199</strain>
    </source>
</reference>
<dbReference type="Pfam" id="PF01520">
    <property type="entry name" value="Amidase_3"/>
    <property type="match status" value="1"/>
</dbReference>
<dbReference type="CDD" id="cd02696">
    <property type="entry name" value="MurNAc-LAA"/>
    <property type="match status" value="1"/>
</dbReference>
<accession>A0A1G9NXS5</accession>
<dbReference type="OrthoDB" id="9763643at2"/>
<dbReference type="GO" id="GO:0009253">
    <property type="term" value="P:peptidoglycan catabolic process"/>
    <property type="evidence" value="ECO:0007669"/>
    <property type="project" value="InterPro"/>
</dbReference>
<organism evidence="3 4">
    <name type="scientific">Sediminibacillus halophilus</name>
    <dbReference type="NCBI Taxonomy" id="482461"/>
    <lineage>
        <taxon>Bacteria</taxon>
        <taxon>Bacillati</taxon>
        <taxon>Bacillota</taxon>
        <taxon>Bacilli</taxon>
        <taxon>Bacillales</taxon>
        <taxon>Bacillaceae</taxon>
        <taxon>Sediminibacillus</taxon>
    </lineage>
</organism>
<keyword evidence="4" id="KW-1185">Reference proteome</keyword>
<dbReference type="PANTHER" id="PTHR30404:SF0">
    <property type="entry name" value="N-ACETYLMURAMOYL-L-ALANINE AMIDASE AMIC"/>
    <property type="match status" value="1"/>
</dbReference>
<name>A0A1G9NXS5_9BACI</name>
<dbReference type="GO" id="GO:0008745">
    <property type="term" value="F:N-acetylmuramoyl-L-alanine amidase activity"/>
    <property type="evidence" value="ECO:0007669"/>
    <property type="project" value="InterPro"/>
</dbReference>
<dbReference type="STRING" id="482461.SAMN05216244_1203"/>
<evidence type="ECO:0000259" key="2">
    <source>
        <dbReference type="SMART" id="SM00646"/>
    </source>
</evidence>
<dbReference type="SUPFAM" id="SSF53187">
    <property type="entry name" value="Zn-dependent exopeptidases"/>
    <property type="match status" value="1"/>
</dbReference>
<proteinExistence type="predicted"/>
<dbReference type="EMBL" id="FNHF01000001">
    <property type="protein sequence ID" value="SDL91432.1"/>
    <property type="molecule type" value="Genomic_DNA"/>
</dbReference>
<dbReference type="Pfam" id="PF19087">
    <property type="entry name" value="DUF5776"/>
    <property type="match status" value="1"/>
</dbReference>
<dbReference type="Proteomes" id="UP000182347">
    <property type="component" value="Unassembled WGS sequence"/>
</dbReference>
<dbReference type="InterPro" id="IPR050695">
    <property type="entry name" value="N-acetylmuramoyl_amidase_3"/>
</dbReference>
<sequence length="274" mass="30772">MVRVAIDIGHGSDTWENGGGKGVIRNGVVYEEHDFNSLVAQELDRLLRSNGIDTLLYQQPFSPEVGLTQRTNYYNAQNVDLVWSIHANASSSTSAEGRCAFYWYTANEARRLAELYVEEVQNAGYSTHGTGLHASQPGSWTNLHICRETNMTAVLTENGFMTNNNDFQRIFGSGQSTYVANIARIHAKAICRFFGISFEDDGGGNTGQQYIEILADSLWTYNTADWNDRAVIVSRGEVFTVIRDRFYVDGGYMYQIKSGLYITANPTYVRVYTR</sequence>
<dbReference type="InterPro" id="IPR002508">
    <property type="entry name" value="MurNAc-LAA_cat"/>
</dbReference>